<comment type="caution">
    <text evidence="1">The sequence shown here is derived from an EMBL/GenBank/DDBJ whole genome shotgun (WGS) entry which is preliminary data.</text>
</comment>
<gene>
    <name evidence="1" type="ORF">KSU1_C0750</name>
</gene>
<name>I3IKV1_9BACT</name>
<keyword evidence="2" id="KW-1185">Reference proteome</keyword>
<evidence type="ECO:0008006" key="3">
    <source>
        <dbReference type="Google" id="ProtNLM"/>
    </source>
</evidence>
<dbReference type="AlphaFoldDB" id="I3IKV1"/>
<dbReference type="EMBL" id="BAFH01000003">
    <property type="protein sequence ID" value="GAB62346.1"/>
    <property type="molecule type" value="Genomic_DNA"/>
</dbReference>
<reference evidence="1 2" key="1">
    <citation type="journal article" date="2012" name="FEBS Lett.">
        <title>Anammox organism KSU-1 expresses a NirK-type copper-containing nitrite reductase instead of a NirS-type with cytochrome cd1.</title>
        <authorList>
            <person name="Hira D."/>
            <person name="Toh H."/>
            <person name="Migita C.T."/>
            <person name="Okubo H."/>
            <person name="Nishiyama T."/>
            <person name="Hattori M."/>
            <person name="Furukawa K."/>
            <person name="Fujii T."/>
        </authorList>
    </citation>
    <scope>NUCLEOTIDE SEQUENCE [LARGE SCALE GENOMIC DNA]</scope>
</reference>
<protein>
    <recommendedName>
        <fullName evidence="3">DUF3368 domain-containing protein</fullName>
    </recommendedName>
</protein>
<proteinExistence type="predicted"/>
<evidence type="ECO:0000313" key="1">
    <source>
        <dbReference type="EMBL" id="GAB62346.1"/>
    </source>
</evidence>
<evidence type="ECO:0000313" key="2">
    <source>
        <dbReference type="Proteomes" id="UP000002985"/>
    </source>
</evidence>
<dbReference type="PANTHER" id="PTHR39550">
    <property type="entry name" value="SLL0658 PROTEIN"/>
    <property type="match status" value="1"/>
</dbReference>
<organism evidence="1 2">
    <name type="scientific">Candidatus Jettenia caeni</name>
    <dbReference type="NCBI Taxonomy" id="247490"/>
    <lineage>
        <taxon>Bacteria</taxon>
        <taxon>Pseudomonadati</taxon>
        <taxon>Planctomycetota</taxon>
        <taxon>Candidatus Brocadiia</taxon>
        <taxon>Candidatus Brocadiales</taxon>
        <taxon>Candidatus Brocadiaceae</taxon>
        <taxon>Candidatus Jettenia</taxon>
    </lineage>
</organism>
<accession>I3IKV1</accession>
<dbReference type="OrthoDB" id="9796404at2"/>
<dbReference type="eggNOG" id="COG2405">
    <property type="taxonomic scope" value="Bacteria"/>
</dbReference>
<sequence>MHEVVCNASPLIFLAKIGQINLLDNYTLYIPSQVELEIKNGIKRKKEDAQLILRYFENKNIISYRVTILKDLPEFLGDGEKAVISLAVRENIERIFIDESKARTVARFKGLNPKGTLGILWDSYKNGKLDKIKMEALLLELIEKGYRIKEEIFIEFLKKFR</sequence>
<dbReference type="Pfam" id="PF11848">
    <property type="entry name" value="DUF3368"/>
    <property type="match status" value="1"/>
</dbReference>
<dbReference type="InterPro" id="IPR021799">
    <property type="entry name" value="PIN-like_prokaryotic"/>
</dbReference>
<dbReference type="PANTHER" id="PTHR39550:SF1">
    <property type="entry name" value="SLL0658 PROTEIN"/>
    <property type="match status" value="1"/>
</dbReference>
<dbReference type="STRING" id="247490.KSU1_C0750"/>
<dbReference type="Proteomes" id="UP000002985">
    <property type="component" value="Unassembled WGS sequence"/>
</dbReference>